<keyword evidence="1" id="KW-0812">Transmembrane</keyword>
<keyword evidence="1" id="KW-1133">Transmembrane helix</keyword>
<proteinExistence type="predicted"/>
<name>A0A9W8Z5M6_9PLEO</name>
<evidence type="ECO:0000313" key="2">
    <source>
        <dbReference type="EMBL" id="KAJ4399585.1"/>
    </source>
</evidence>
<evidence type="ECO:0000313" key="3">
    <source>
        <dbReference type="Proteomes" id="UP001140510"/>
    </source>
</evidence>
<keyword evidence="1" id="KW-0472">Membrane</keyword>
<keyword evidence="3" id="KW-1185">Reference proteome</keyword>
<gene>
    <name evidence="2" type="ORF">N0V91_009329</name>
</gene>
<accession>A0A9W8Z5M6</accession>
<dbReference type="OrthoDB" id="3772759at2759"/>
<feature type="transmembrane region" description="Helical" evidence="1">
    <location>
        <begin position="40"/>
        <end position="61"/>
    </location>
</feature>
<organism evidence="2 3">
    <name type="scientific">Didymella pomorum</name>
    <dbReference type="NCBI Taxonomy" id="749634"/>
    <lineage>
        <taxon>Eukaryota</taxon>
        <taxon>Fungi</taxon>
        <taxon>Dikarya</taxon>
        <taxon>Ascomycota</taxon>
        <taxon>Pezizomycotina</taxon>
        <taxon>Dothideomycetes</taxon>
        <taxon>Pleosporomycetidae</taxon>
        <taxon>Pleosporales</taxon>
        <taxon>Pleosporineae</taxon>
        <taxon>Didymellaceae</taxon>
        <taxon>Didymella</taxon>
    </lineage>
</organism>
<sequence>MLFLPHDKEFNGDMSALPKNVHTIQKLNDKLVSKDPHHGFLLMTVTLIVFFIATRGLHDYLFPWLYKETWEKLSAEKKRTFTNRHVLISAKVLMIALALEPY</sequence>
<dbReference type="AlphaFoldDB" id="A0A9W8Z5M6"/>
<reference evidence="2" key="1">
    <citation type="submission" date="2022-10" db="EMBL/GenBank/DDBJ databases">
        <title>Tapping the CABI collections for fungal endophytes: first genome assemblies for Collariella, Neodidymelliopsis, Ascochyta clinopodiicola, Didymella pomorum, Didymosphaeria variabile, Neocosmospora piperis and Neocucurbitaria cava.</title>
        <authorList>
            <person name="Hill R."/>
        </authorList>
    </citation>
    <scope>NUCLEOTIDE SEQUENCE</scope>
    <source>
        <strain evidence="2">IMI 355091</strain>
    </source>
</reference>
<dbReference type="EMBL" id="JAPEVA010000104">
    <property type="protein sequence ID" value="KAJ4399585.1"/>
    <property type="molecule type" value="Genomic_DNA"/>
</dbReference>
<dbReference type="Proteomes" id="UP001140510">
    <property type="component" value="Unassembled WGS sequence"/>
</dbReference>
<protein>
    <submittedName>
        <fullName evidence="2">Uncharacterized protein</fullName>
    </submittedName>
</protein>
<evidence type="ECO:0000256" key="1">
    <source>
        <dbReference type="SAM" id="Phobius"/>
    </source>
</evidence>
<comment type="caution">
    <text evidence="2">The sequence shown here is derived from an EMBL/GenBank/DDBJ whole genome shotgun (WGS) entry which is preliminary data.</text>
</comment>